<dbReference type="EMBL" id="OZ034814">
    <property type="protein sequence ID" value="CAL1363516.1"/>
    <property type="molecule type" value="Genomic_DNA"/>
</dbReference>
<dbReference type="GO" id="GO:0008171">
    <property type="term" value="F:O-methyltransferase activity"/>
    <property type="evidence" value="ECO:0007669"/>
    <property type="project" value="InterPro"/>
</dbReference>
<keyword evidence="3" id="KW-0949">S-adenosyl-L-methionine</keyword>
<dbReference type="PIRSF" id="PIRSF005739">
    <property type="entry name" value="O-mtase"/>
    <property type="match status" value="1"/>
</dbReference>
<dbReference type="AlphaFoldDB" id="A0AAV2D4G3"/>
<dbReference type="InterPro" id="IPR029063">
    <property type="entry name" value="SAM-dependent_MTases_sf"/>
</dbReference>
<sequence length="373" mass="40092">MEDDHDAELYAMQLATASVLPMAMKAAIELGVFDVINSAGPAASLSPAQIASQLAASTTGSSSASADDVGQRLDPILHLLASHSVLTSSPRNVDHGGGGGDGDGFPRSYGLAPVAKYFLKDGNKTGSLAPLLSMIQDKVVLDAWMHLKDSVVEGGTPFNRAYRMDGMEFMRENPRFREVFAGSITEFSPLVMEAFLERYCEEGFAGVKSLVDVGGGDGSSSHAIVSRVPTIRNAINFDLPSAVQNAPSYAGVEHVAGDMFEGVPKGDVIFMKWILHLWDDEQCVKIFKNCYQATPENGKVVIVDALIPETSETSAAAAKASLMFNLYRMSMKPQGKERTLSQFESLAKQAGFSHARIACFAYNFAVVEFLKSI</sequence>
<feature type="active site" description="Proton acceptor" evidence="4">
    <location>
        <position position="276"/>
    </location>
</feature>
<proteinExistence type="predicted"/>
<dbReference type="GO" id="GO:0046983">
    <property type="term" value="F:protein dimerization activity"/>
    <property type="evidence" value="ECO:0007669"/>
    <property type="project" value="InterPro"/>
</dbReference>
<dbReference type="Pfam" id="PF08100">
    <property type="entry name" value="Dimerisation"/>
    <property type="match status" value="1"/>
</dbReference>
<feature type="domain" description="O-methyltransferase C-terminal" evidence="5">
    <location>
        <begin position="144"/>
        <end position="353"/>
    </location>
</feature>
<protein>
    <submittedName>
        <fullName evidence="7">Uncharacterized protein</fullName>
    </submittedName>
</protein>
<feature type="domain" description="O-methyltransferase dimerisation" evidence="6">
    <location>
        <begin position="12"/>
        <end position="121"/>
    </location>
</feature>
<reference evidence="7 8" key="1">
    <citation type="submission" date="2024-04" db="EMBL/GenBank/DDBJ databases">
        <authorList>
            <person name="Fracassetti M."/>
        </authorList>
    </citation>
    <scope>NUCLEOTIDE SEQUENCE [LARGE SCALE GENOMIC DNA]</scope>
</reference>
<dbReference type="InterPro" id="IPR036388">
    <property type="entry name" value="WH-like_DNA-bd_sf"/>
</dbReference>
<keyword evidence="1" id="KW-0489">Methyltransferase</keyword>
<dbReference type="SUPFAM" id="SSF53335">
    <property type="entry name" value="S-adenosyl-L-methionine-dependent methyltransferases"/>
    <property type="match status" value="1"/>
</dbReference>
<dbReference type="SUPFAM" id="SSF46785">
    <property type="entry name" value="Winged helix' DNA-binding domain"/>
    <property type="match status" value="1"/>
</dbReference>
<evidence type="ECO:0000259" key="6">
    <source>
        <dbReference type="Pfam" id="PF08100"/>
    </source>
</evidence>
<evidence type="ECO:0000259" key="5">
    <source>
        <dbReference type="Pfam" id="PF00891"/>
    </source>
</evidence>
<gene>
    <name evidence="7" type="ORF">LTRI10_LOCUS9958</name>
</gene>
<evidence type="ECO:0000256" key="4">
    <source>
        <dbReference type="PIRSR" id="PIRSR005739-1"/>
    </source>
</evidence>
<dbReference type="Proteomes" id="UP001497516">
    <property type="component" value="Chromosome 10"/>
</dbReference>
<evidence type="ECO:0000313" key="7">
    <source>
        <dbReference type="EMBL" id="CAL1363516.1"/>
    </source>
</evidence>
<dbReference type="FunFam" id="1.10.10.10:FF:000357">
    <property type="entry name" value="Caffeic acid 3-O-methyltransferase"/>
    <property type="match status" value="1"/>
</dbReference>
<keyword evidence="8" id="KW-1185">Reference proteome</keyword>
<dbReference type="Gene3D" id="1.10.10.10">
    <property type="entry name" value="Winged helix-like DNA-binding domain superfamily/Winged helix DNA-binding domain"/>
    <property type="match status" value="1"/>
</dbReference>
<evidence type="ECO:0000256" key="2">
    <source>
        <dbReference type="ARBA" id="ARBA00022679"/>
    </source>
</evidence>
<name>A0AAV2D4G3_9ROSI</name>
<keyword evidence="2" id="KW-0808">Transferase</keyword>
<evidence type="ECO:0000256" key="3">
    <source>
        <dbReference type="ARBA" id="ARBA00022691"/>
    </source>
</evidence>
<dbReference type="InterPro" id="IPR012967">
    <property type="entry name" value="COMT_dimerisation"/>
</dbReference>
<evidence type="ECO:0000256" key="1">
    <source>
        <dbReference type="ARBA" id="ARBA00022603"/>
    </source>
</evidence>
<dbReference type="InterPro" id="IPR036390">
    <property type="entry name" value="WH_DNA-bd_sf"/>
</dbReference>
<dbReference type="Pfam" id="PF00891">
    <property type="entry name" value="Methyltransf_2"/>
    <property type="match status" value="1"/>
</dbReference>
<organism evidence="7 8">
    <name type="scientific">Linum trigynum</name>
    <dbReference type="NCBI Taxonomy" id="586398"/>
    <lineage>
        <taxon>Eukaryota</taxon>
        <taxon>Viridiplantae</taxon>
        <taxon>Streptophyta</taxon>
        <taxon>Embryophyta</taxon>
        <taxon>Tracheophyta</taxon>
        <taxon>Spermatophyta</taxon>
        <taxon>Magnoliopsida</taxon>
        <taxon>eudicotyledons</taxon>
        <taxon>Gunneridae</taxon>
        <taxon>Pentapetalae</taxon>
        <taxon>rosids</taxon>
        <taxon>fabids</taxon>
        <taxon>Malpighiales</taxon>
        <taxon>Linaceae</taxon>
        <taxon>Linum</taxon>
    </lineage>
</organism>
<dbReference type="GO" id="GO:0032259">
    <property type="term" value="P:methylation"/>
    <property type="evidence" value="ECO:0007669"/>
    <property type="project" value="UniProtKB-KW"/>
</dbReference>
<evidence type="ECO:0000313" key="8">
    <source>
        <dbReference type="Proteomes" id="UP001497516"/>
    </source>
</evidence>
<dbReference type="Gene3D" id="3.40.50.150">
    <property type="entry name" value="Vaccinia Virus protein VP39"/>
    <property type="match status" value="1"/>
</dbReference>
<dbReference type="PANTHER" id="PTHR11746">
    <property type="entry name" value="O-METHYLTRANSFERASE"/>
    <property type="match status" value="1"/>
</dbReference>
<dbReference type="InterPro" id="IPR001077">
    <property type="entry name" value="COMT_C"/>
</dbReference>
<accession>A0AAV2D4G3</accession>
<dbReference type="InterPro" id="IPR016461">
    <property type="entry name" value="COMT-like"/>
</dbReference>
<dbReference type="PROSITE" id="PS51683">
    <property type="entry name" value="SAM_OMT_II"/>
    <property type="match status" value="1"/>
</dbReference>